<evidence type="ECO:0000313" key="2">
    <source>
        <dbReference type="EMBL" id="AWB26879.1"/>
    </source>
</evidence>
<gene>
    <name evidence="2" type="ORF">HARCEL1_03685</name>
</gene>
<dbReference type="EMBL" id="CP028858">
    <property type="protein sequence ID" value="AWB26879.1"/>
    <property type="molecule type" value="Genomic_DNA"/>
</dbReference>
<feature type="compositionally biased region" description="Basic residues" evidence="1">
    <location>
        <begin position="1218"/>
        <end position="1228"/>
    </location>
</feature>
<dbReference type="AlphaFoldDB" id="A0A2R4WZA8"/>
<reference evidence="2 3" key="1">
    <citation type="submission" date="2018-04" db="EMBL/GenBank/DDBJ databases">
        <title>Halococcoides cellulosivorans gen. nov., sp. nov., an extremely halophilic cellulose-utilizing haloarchaeon from hypersaline lakes.</title>
        <authorList>
            <person name="Sorokin D.Y."/>
            <person name="Toshchakov S.V."/>
            <person name="Samarov N.I."/>
            <person name="Korzhenkov A."/>
            <person name="Kublanov I.V."/>
        </authorList>
    </citation>
    <scope>NUCLEOTIDE SEQUENCE [LARGE SCALE GENOMIC DNA]</scope>
    <source>
        <strain evidence="2 3">HArcel1</strain>
    </source>
</reference>
<accession>A0A2R4WZA8</accession>
<dbReference type="KEGG" id="harc:HARCEL1_03685"/>
<organism evidence="2 3">
    <name type="scientific">Halococcoides cellulosivorans</name>
    <dbReference type="NCBI Taxonomy" id="1679096"/>
    <lineage>
        <taxon>Archaea</taxon>
        <taxon>Methanobacteriati</taxon>
        <taxon>Methanobacteriota</taxon>
        <taxon>Stenosarchaea group</taxon>
        <taxon>Halobacteria</taxon>
        <taxon>Halobacteriales</taxon>
        <taxon>Haloarculaceae</taxon>
        <taxon>Halococcoides</taxon>
    </lineage>
</organism>
<name>A0A2R4WZA8_9EURY</name>
<feature type="compositionally biased region" description="Basic and acidic residues" evidence="1">
    <location>
        <begin position="1185"/>
        <end position="1204"/>
    </location>
</feature>
<proteinExistence type="predicted"/>
<keyword evidence="3" id="KW-1185">Reference proteome</keyword>
<protein>
    <submittedName>
        <fullName evidence="2">Uncharacterized protein</fullName>
    </submittedName>
</protein>
<dbReference type="Proteomes" id="UP000244727">
    <property type="component" value="Chromosome"/>
</dbReference>
<evidence type="ECO:0000313" key="3">
    <source>
        <dbReference type="Proteomes" id="UP000244727"/>
    </source>
</evidence>
<evidence type="ECO:0000256" key="1">
    <source>
        <dbReference type="SAM" id="MobiDB-lite"/>
    </source>
</evidence>
<feature type="compositionally biased region" description="Basic and acidic residues" evidence="1">
    <location>
        <begin position="1"/>
        <end position="15"/>
    </location>
</feature>
<feature type="region of interest" description="Disordered" evidence="1">
    <location>
        <begin position="1184"/>
        <end position="1228"/>
    </location>
</feature>
<sequence>MYKRHVDGSTEEKVEVLSSSSHGVLTSSQYETEINNLGPGKNPEEFDIEYYLKVEYGPDGEQTYTSEHRRYTFKNTDEELLYIPIKAQESTQPDASVDDINESALKTNRYFHLESRGDASLRHETLRADTSDGYHVLPDEPINYLKFDAEEDKETSTFTQNGSEVEVIEIDYSYDRRAILCDAAPMITDEYDVNFGDYEAIVWSRSKFPGSGTRTYWTTENETLTLPNGTVVEGNGSRYLVDETRRSGRAYASGPYADWNCPGRLIGDGNRHVQIGASNSDGAPEKYGTYAHELGHAVFGWDDYYGVTKNEEGIVGLYGLMGSGNYRSEHPSQVMAYHKLKEGWVPGKTLDDANLNEGESEQTFLPYAADRDTVSPDHRALKYDGSNWIDLSIFDTYYVEARDLPNEALPEQESLRETEGGLLVYGADDNVVNLVQSTEETGIEGWAQKATISPNNYNTAVYDPDLGVEIGLTEDPRAPDDGLSVNVSKVQSENYQGVNVYTRVDCENITGNVNSALNACGSVKDQNSPKNFTAPRVGVLAHTEAGTVGVTANGTVVNEVPGGTVIDAGTMKKVYLPRNYSARYEVNASAVPEAANVSLTTQTVTRDENGTRVASAVDNETVAGNRSVTPETARLSVTPDEWDAGRHRTLGSNETRLAVRNTGVSSATNVSATTDSEVVDVAYEDADTLAPTEWHNGSIDVDVPGGTPVGSYTANVTVTAEGTTGQVSETVQVRVDVLPTVRWEATTTDRRTHLSTTTAVDVNVTVRNDESSNVPLRDVQPVVDGNVTRLNVTPPQFVESLDRGEQTTLTTTVAVPEEGIQEGSYDGTVNVEPLTRYGRHFEYPVDVDDDYVVPAPENASVDVSVEAHGPSVDASAEFHPERQVAMRQGASTQRVTVDVVDNTHDVPTEQIHVRSEIPDGWSYKGNNPQKQTKVWIVEGTKHDTPSGHAGKRVKLGSDEFDVDIDEGTVVLEIDDVAATSFGRHMSPSDALEFEFRLGKDRQASEYGYTAPVDVATTSPVGVGRLDTPVAAIDVFDPRDGHTPGPRAAVPDRVPRGAVTLNEDANGTEATLVAEEYYRFQSDDQELDWLRFSLVANDTDQTVSTVFLPVNRSNRSVEVPVRRIRDDGAVVLPGVVSNNLRGAISSELRNGAPVDLVLDRARATRPHDSLSVAANQSHVQLVSDDESIRVGVSERPDPTDPDVRIPVRVGPSVFDSPKARGRARSAPKS</sequence>
<feature type="region of interest" description="Disordered" evidence="1">
    <location>
        <begin position="1"/>
        <end position="20"/>
    </location>
</feature>